<feature type="domain" description="Biotin carboxylation" evidence="11">
    <location>
        <begin position="3"/>
        <end position="462"/>
    </location>
</feature>
<dbReference type="Proteomes" id="UP001172681">
    <property type="component" value="Unassembled WGS sequence"/>
</dbReference>
<dbReference type="InterPro" id="IPR005481">
    <property type="entry name" value="BC-like_N"/>
</dbReference>
<dbReference type="SMART" id="SM00796">
    <property type="entry name" value="AHS1"/>
    <property type="match status" value="1"/>
</dbReference>
<dbReference type="InterPro" id="IPR029000">
    <property type="entry name" value="Cyclophilin-like_dom_sf"/>
</dbReference>
<dbReference type="SUPFAM" id="SSF56059">
    <property type="entry name" value="Glutathione synthetase ATP-binding domain-like"/>
    <property type="match status" value="1"/>
</dbReference>
<evidence type="ECO:0000256" key="5">
    <source>
        <dbReference type="ARBA" id="ARBA00022840"/>
    </source>
</evidence>
<dbReference type="Gene3D" id="2.40.50.100">
    <property type="match status" value="1"/>
</dbReference>
<keyword evidence="5 7" id="KW-0067">ATP-binding</keyword>
<dbReference type="PROSITE" id="PS00188">
    <property type="entry name" value="BIOTIN"/>
    <property type="match status" value="1"/>
</dbReference>
<dbReference type="PROSITE" id="PS50979">
    <property type="entry name" value="BC"/>
    <property type="match status" value="1"/>
</dbReference>
<keyword evidence="3 7" id="KW-0547">Nucleotide-binding</keyword>
<dbReference type="InterPro" id="IPR011761">
    <property type="entry name" value="ATP-grasp"/>
</dbReference>
<evidence type="ECO:0000259" key="9">
    <source>
        <dbReference type="PROSITE" id="PS50968"/>
    </source>
</evidence>
<protein>
    <recommendedName>
        <fullName evidence="14">Urea carboxylase</fullName>
    </recommendedName>
</protein>
<dbReference type="InterPro" id="IPR011764">
    <property type="entry name" value="Biotin_carboxylation_dom"/>
</dbReference>
<name>A0AA39D4L4_9EURO</name>
<dbReference type="InterPro" id="IPR011054">
    <property type="entry name" value="Rudment_hybrid_motif"/>
</dbReference>
<dbReference type="PROSITE" id="PS00866">
    <property type="entry name" value="CPSASE_1"/>
    <property type="match status" value="1"/>
</dbReference>
<dbReference type="PROSITE" id="PS50975">
    <property type="entry name" value="ATP_GRASP"/>
    <property type="match status" value="1"/>
</dbReference>
<evidence type="ECO:0000256" key="6">
    <source>
        <dbReference type="ARBA" id="ARBA00023267"/>
    </source>
</evidence>
<evidence type="ECO:0000256" key="7">
    <source>
        <dbReference type="PROSITE-ProRule" id="PRU00409"/>
    </source>
</evidence>
<dbReference type="PROSITE" id="PS00867">
    <property type="entry name" value="CPSASE_2"/>
    <property type="match status" value="1"/>
</dbReference>
<dbReference type="Gene3D" id="3.30.470.20">
    <property type="entry name" value="ATP-grasp fold, B domain"/>
    <property type="match status" value="1"/>
</dbReference>
<keyword evidence="6" id="KW-0092">Biotin</keyword>
<dbReference type="InterPro" id="IPR005479">
    <property type="entry name" value="CPAse_ATP-bd"/>
</dbReference>
<feature type="domain" description="ATP-grasp" evidence="10">
    <location>
        <begin position="121"/>
        <end position="322"/>
    </location>
</feature>
<reference evidence="12" key="1">
    <citation type="submission" date="2022-10" db="EMBL/GenBank/DDBJ databases">
        <title>Culturing micro-colonial fungi from biological soil crusts in the Mojave desert and describing Neophaeococcomyces mojavensis, and introducing the new genera and species Taxawa tesnikishii.</title>
        <authorList>
            <person name="Kurbessoian T."/>
            <person name="Stajich J.E."/>
        </authorList>
    </citation>
    <scope>NUCLEOTIDE SEQUENCE</scope>
    <source>
        <strain evidence="12">TK_35</strain>
    </source>
</reference>
<comment type="cofactor">
    <cofactor evidence="1">
        <name>biotin</name>
        <dbReference type="ChEBI" id="CHEBI:57586"/>
    </cofactor>
</comment>
<comment type="caution">
    <text evidence="12">The sequence shown here is derived from an EMBL/GenBank/DDBJ whole genome shotgun (WGS) entry which is preliminary data.</text>
</comment>
<keyword evidence="13" id="KW-1185">Reference proteome</keyword>
<dbReference type="PANTHER" id="PTHR18866">
    <property type="entry name" value="CARBOXYLASE:PYRUVATE/ACETYL-COA/PROPIONYL-COA CARBOXYLASE"/>
    <property type="match status" value="1"/>
</dbReference>
<dbReference type="EMBL" id="JAPDRN010000003">
    <property type="protein sequence ID" value="KAJ9646214.1"/>
    <property type="molecule type" value="Genomic_DNA"/>
</dbReference>
<dbReference type="GO" id="GO:0016787">
    <property type="term" value="F:hydrolase activity"/>
    <property type="evidence" value="ECO:0007669"/>
    <property type="project" value="UniProtKB-KW"/>
</dbReference>
<dbReference type="Gene3D" id="2.40.100.10">
    <property type="entry name" value="Cyclophilin-like"/>
    <property type="match status" value="2"/>
</dbReference>
<dbReference type="GO" id="GO:0046872">
    <property type="term" value="F:metal ion binding"/>
    <property type="evidence" value="ECO:0007669"/>
    <property type="project" value="InterPro"/>
</dbReference>
<dbReference type="GO" id="GO:0005524">
    <property type="term" value="F:ATP binding"/>
    <property type="evidence" value="ECO:0007669"/>
    <property type="project" value="UniProtKB-UniRule"/>
</dbReference>
<feature type="domain" description="Lipoyl-binding" evidence="9">
    <location>
        <begin position="1162"/>
        <end position="1242"/>
    </location>
</feature>
<proteinExistence type="predicted"/>
<dbReference type="SUPFAM" id="SSF50891">
    <property type="entry name" value="Cyclophilin-like"/>
    <property type="match status" value="2"/>
</dbReference>
<dbReference type="Pfam" id="PF00364">
    <property type="entry name" value="Biotin_lipoyl"/>
    <property type="match status" value="1"/>
</dbReference>
<evidence type="ECO:0000313" key="12">
    <source>
        <dbReference type="EMBL" id="KAJ9646214.1"/>
    </source>
</evidence>
<dbReference type="SUPFAM" id="SSF160467">
    <property type="entry name" value="PH0987 N-terminal domain-like"/>
    <property type="match status" value="1"/>
</dbReference>
<sequence length="1247" mass="136653">MQSLKVLLIANRGEIACRLIKSAKQLGIRTIAIYSESDGASQHVLLADKACLLAGEARSAYIDGDQIIRLAVENEAQGIIPGYGFLSENADFCRSVNASGMVFVGPSPEAIEAFGLKHTARDLAVQAGVPVVPGSKGLLETEDAAVNQAQAIGYPIMLKATAGGGGMGLMVCMNEDELRKNFQTVKSRGGALFKNSGVFLERYYNVSHHIEVQVFGNGLGKAISVGERECSIQRRHQKVVEECPSPYISQAHPELRKTLTECAVRLAESIKYASAGTIEYLVDHDTGDFFFLEMNTRLQVEHGITEMCYNVDLVELMLRQADAQLSGNGGISSSELEQLQQRLLEPTGHAIEVRLYAENPARNFAPSPGLLQQVDWHQLTGTRIDTWIRAGQTITPEYDPLLAKVMQHAPTRDQATMLLHQVLSESKICGPPVNLDFLLSIVKAPEFQTGFTTTKFIETHQYKPTAIDVISGGSYTLIQDFPGRPTVGRGFGHCGPMDPIAFRTANILVGNEVSTEGLEITLRGPELLFLSPAVVALCGPPVSAKLDDTEIPLWQRVDISAGQKLAIGSIDTGCRAYLAVFGGFSNVATWCGSKATCPMVQVGGYQGRALRPGDLLHIVDKGKLPERTNSASRPVPESVRPRYSHQWVIQAMPGPYETGYITKRDIDMLYSHIWKISHNAARGGIRLIGPRPEYARSDGGDGGAHPSNVIEYGYPIGGLNWTGDEPVIFPVDCPDFGGFICSLTVVTSDWWKVGQIRMGDELRFCRTSLDRSLQCSRSNAEFLRNVATFARSASWGDAPGFDNSEPTPEPYVEGADVIKCLEESTSRPKVTYRAGGDSFVLVDYGIGKANLNMKCRATALKRALEAHKGLCTVQNNGGAVFNMVGCGNSLCIYYDSSKLSRVELMTTLLNIEDSLGSMAEAKLPNRRFKLPAVFQHKKLEDAIERYMVNQRPRASYLPDPFRFVAENNGMTIDELKQLFLSVETVVIGVGFFLALPQTLPSDPRHRISCPKMNPSRTFTPEGTFSWGGTAISIYATDSPGGYMPTGMTIPGVDLFGHKAGFTPDRPWLFEDMDMITFYEVTTDEYDAKMLQFKAGSYEFEYVDSFFDVGAHNKLLTETQDEVKMLNAKRSEAQGRMIALEKKLLAQWDEEKKAGVVSADSVKSMLEDPDVMPIEAPVQANVWKVIAEEGQLLKEDQKITILEAMKMEIDVVVPDKLVGAKLEQILIKPGDTVESGQTIAIARVAAKA</sequence>
<dbReference type="InterPro" id="IPR001882">
    <property type="entry name" value="Biotin_BS"/>
</dbReference>
<dbReference type="InterPro" id="IPR003778">
    <property type="entry name" value="CT_A_B"/>
</dbReference>
<keyword evidence="8" id="KW-0175">Coiled coil</keyword>
<evidence type="ECO:0000256" key="4">
    <source>
        <dbReference type="ARBA" id="ARBA00022801"/>
    </source>
</evidence>
<evidence type="ECO:0000259" key="10">
    <source>
        <dbReference type="PROSITE" id="PS50975"/>
    </source>
</evidence>
<dbReference type="InterPro" id="IPR050856">
    <property type="entry name" value="Biotin_carboxylase_complex"/>
</dbReference>
<evidence type="ECO:0000259" key="11">
    <source>
        <dbReference type="PROSITE" id="PS50979"/>
    </source>
</evidence>
<evidence type="ECO:0000256" key="8">
    <source>
        <dbReference type="SAM" id="Coils"/>
    </source>
</evidence>
<dbReference type="Pfam" id="PF02682">
    <property type="entry name" value="CT_C_D"/>
    <property type="match status" value="1"/>
</dbReference>
<dbReference type="AlphaFoldDB" id="A0AA39D4L4"/>
<gene>
    <name evidence="12" type="ORF">H2204_000877</name>
</gene>
<dbReference type="Pfam" id="PF02626">
    <property type="entry name" value="CT_A_B"/>
    <property type="match status" value="1"/>
</dbReference>
<evidence type="ECO:0000256" key="3">
    <source>
        <dbReference type="ARBA" id="ARBA00022741"/>
    </source>
</evidence>
<dbReference type="CDD" id="cd06850">
    <property type="entry name" value="biotinyl_domain"/>
    <property type="match status" value="1"/>
</dbReference>
<dbReference type="InterPro" id="IPR016185">
    <property type="entry name" value="PreATP-grasp_dom_sf"/>
</dbReference>
<organism evidence="12 13">
    <name type="scientific">Knufia peltigerae</name>
    <dbReference type="NCBI Taxonomy" id="1002370"/>
    <lineage>
        <taxon>Eukaryota</taxon>
        <taxon>Fungi</taxon>
        <taxon>Dikarya</taxon>
        <taxon>Ascomycota</taxon>
        <taxon>Pezizomycotina</taxon>
        <taxon>Eurotiomycetes</taxon>
        <taxon>Chaetothyriomycetidae</taxon>
        <taxon>Chaetothyriales</taxon>
        <taxon>Trichomeriaceae</taxon>
        <taxon>Knufia</taxon>
    </lineage>
</organism>
<feature type="coiled-coil region" evidence="8">
    <location>
        <begin position="1115"/>
        <end position="1142"/>
    </location>
</feature>
<dbReference type="InterPro" id="IPR003833">
    <property type="entry name" value="CT_C_D"/>
</dbReference>
<dbReference type="InterPro" id="IPR000089">
    <property type="entry name" value="Biotin_lipoyl"/>
</dbReference>
<accession>A0AA39D4L4</accession>
<dbReference type="GO" id="GO:0016874">
    <property type="term" value="F:ligase activity"/>
    <property type="evidence" value="ECO:0007669"/>
    <property type="project" value="UniProtKB-KW"/>
</dbReference>
<evidence type="ECO:0000313" key="13">
    <source>
        <dbReference type="Proteomes" id="UP001172681"/>
    </source>
</evidence>
<dbReference type="PANTHER" id="PTHR18866:SF128">
    <property type="entry name" value="UREA AMIDOLYASE"/>
    <property type="match status" value="1"/>
</dbReference>
<keyword evidence="2" id="KW-0436">Ligase</keyword>
<dbReference type="SMART" id="SM00797">
    <property type="entry name" value="AHS2"/>
    <property type="match status" value="1"/>
</dbReference>
<evidence type="ECO:0008006" key="14">
    <source>
        <dbReference type="Google" id="ProtNLM"/>
    </source>
</evidence>
<dbReference type="SUPFAM" id="SSF51246">
    <property type="entry name" value="Rudiment single hybrid motif"/>
    <property type="match status" value="1"/>
</dbReference>
<dbReference type="Pfam" id="PF02785">
    <property type="entry name" value="Biotin_carb_C"/>
    <property type="match status" value="1"/>
</dbReference>
<dbReference type="InterPro" id="IPR005482">
    <property type="entry name" value="Biotin_COase_C"/>
</dbReference>
<dbReference type="PROSITE" id="PS50968">
    <property type="entry name" value="BIOTINYL_LIPOYL"/>
    <property type="match status" value="1"/>
</dbReference>
<dbReference type="SUPFAM" id="SSF52440">
    <property type="entry name" value="PreATP-grasp domain"/>
    <property type="match status" value="1"/>
</dbReference>
<keyword evidence="4" id="KW-0378">Hydrolase</keyword>
<evidence type="ECO:0000256" key="2">
    <source>
        <dbReference type="ARBA" id="ARBA00022598"/>
    </source>
</evidence>
<evidence type="ECO:0000256" key="1">
    <source>
        <dbReference type="ARBA" id="ARBA00001953"/>
    </source>
</evidence>
<dbReference type="Pfam" id="PF00289">
    <property type="entry name" value="Biotin_carb_N"/>
    <property type="match status" value="1"/>
</dbReference>
<dbReference type="SUPFAM" id="SSF51230">
    <property type="entry name" value="Single hybrid motif"/>
    <property type="match status" value="1"/>
</dbReference>
<dbReference type="Pfam" id="PF02786">
    <property type="entry name" value="CPSase_L_D2"/>
    <property type="match status" value="1"/>
</dbReference>
<dbReference type="Gene3D" id="3.30.1360.40">
    <property type="match status" value="1"/>
</dbReference>
<dbReference type="InterPro" id="IPR011053">
    <property type="entry name" value="Single_hybrid_motif"/>
</dbReference>
<dbReference type="SMART" id="SM00878">
    <property type="entry name" value="Biotin_carb_C"/>
    <property type="match status" value="1"/>
</dbReference>